<evidence type="ECO:0000259" key="9">
    <source>
        <dbReference type="Pfam" id="PF00924"/>
    </source>
</evidence>
<comment type="similarity">
    <text evidence="2">Belongs to the MscS (TC 1.A.23) family.</text>
</comment>
<feature type="domain" description="Mechanosensitive ion channel transmembrane helices 2/3" evidence="13">
    <location>
        <begin position="926"/>
        <end position="967"/>
    </location>
</feature>
<gene>
    <name evidence="14" type="ORF">Thi970DRAFT_00572</name>
</gene>
<dbReference type="PANTHER" id="PTHR30347:SF1">
    <property type="entry name" value="MECHANOSENSITIVE CHANNEL MSCK"/>
    <property type="match status" value="1"/>
</dbReference>
<feature type="transmembrane region" description="Helical" evidence="8">
    <location>
        <begin position="832"/>
        <end position="849"/>
    </location>
</feature>
<keyword evidence="5 8" id="KW-1133">Transmembrane helix</keyword>
<evidence type="ECO:0000256" key="7">
    <source>
        <dbReference type="SAM" id="Coils"/>
    </source>
</evidence>
<dbReference type="InterPro" id="IPR049278">
    <property type="entry name" value="MS_channel_C"/>
</dbReference>
<name>H8YWV6_9GAMM</name>
<evidence type="ECO:0000256" key="2">
    <source>
        <dbReference type="ARBA" id="ARBA00008017"/>
    </source>
</evidence>
<protein>
    <submittedName>
        <fullName evidence="14">Small-conductance mechanosensitive channel</fullName>
    </submittedName>
</protein>
<dbReference type="Pfam" id="PF21088">
    <property type="entry name" value="MS_channel_1st"/>
    <property type="match status" value="1"/>
</dbReference>
<feature type="transmembrane region" description="Helical" evidence="8">
    <location>
        <begin position="953"/>
        <end position="981"/>
    </location>
</feature>
<feature type="domain" description="Mechanosensitive ion channel MscS" evidence="9">
    <location>
        <begin position="969"/>
        <end position="1034"/>
    </location>
</feature>
<feature type="coiled-coil region" evidence="7">
    <location>
        <begin position="257"/>
        <end position="334"/>
    </location>
</feature>
<dbReference type="InterPro" id="IPR011014">
    <property type="entry name" value="MscS_channel_TM-2"/>
</dbReference>
<feature type="domain" description="Mechanosensitive ion channel inner membrane" evidence="10">
    <location>
        <begin position="532"/>
        <end position="865"/>
    </location>
</feature>
<dbReference type="InterPro" id="IPR023408">
    <property type="entry name" value="MscS_beta-dom_sf"/>
</dbReference>
<feature type="transmembrane region" description="Helical" evidence="8">
    <location>
        <begin position="532"/>
        <end position="550"/>
    </location>
</feature>
<feature type="coiled-coil region" evidence="7">
    <location>
        <begin position="149"/>
        <end position="176"/>
    </location>
</feature>
<dbReference type="GO" id="GO:0008381">
    <property type="term" value="F:mechanosensitive monoatomic ion channel activity"/>
    <property type="evidence" value="ECO:0007669"/>
    <property type="project" value="UniProtKB-ARBA"/>
</dbReference>
<evidence type="ECO:0000259" key="13">
    <source>
        <dbReference type="Pfam" id="PF21088"/>
    </source>
</evidence>
<dbReference type="Pfam" id="PF12794">
    <property type="entry name" value="MscS_TM"/>
    <property type="match status" value="1"/>
</dbReference>
<proteinExistence type="inferred from homology"/>
<dbReference type="AlphaFoldDB" id="H8YWV6"/>
<feature type="transmembrane region" description="Helical" evidence="8">
    <location>
        <begin position="571"/>
        <end position="594"/>
    </location>
</feature>
<evidence type="ECO:0000256" key="5">
    <source>
        <dbReference type="ARBA" id="ARBA00022989"/>
    </source>
</evidence>
<evidence type="ECO:0000259" key="11">
    <source>
        <dbReference type="Pfam" id="PF12795"/>
    </source>
</evidence>
<dbReference type="InterPro" id="IPR010920">
    <property type="entry name" value="LSM_dom_sf"/>
</dbReference>
<dbReference type="SUPFAM" id="SSF82861">
    <property type="entry name" value="Mechanosensitive channel protein MscS (YggB), transmembrane region"/>
    <property type="match status" value="1"/>
</dbReference>
<dbReference type="SUPFAM" id="SSF50182">
    <property type="entry name" value="Sm-like ribonucleoproteins"/>
    <property type="match status" value="1"/>
</dbReference>
<organism evidence="14 15">
    <name type="scientific">Thiorhodovibrio frisius</name>
    <dbReference type="NCBI Taxonomy" id="631362"/>
    <lineage>
        <taxon>Bacteria</taxon>
        <taxon>Pseudomonadati</taxon>
        <taxon>Pseudomonadota</taxon>
        <taxon>Gammaproteobacteria</taxon>
        <taxon>Chromatiales</taxon>
        <taxon>Chromatiaceae</taxon>
        <taxon>Thiorhodovibrio</taxon>
    </lineage>
</organism>
<feature type="transmembrane region" description="Helical" evidence="8">
    <location>
        <begin position="922"/>
        <end position="941"/>
    </location>
</feature>
<evidence type="ECO:0000313" key="15">
    <source>
        <dbReference type="Proteomes" id="UP000002964"/>
    </source>
</evidence>
<comment type="subcellular location">
    <subcellularLocation>
        <location evidence="1">Cell membrane</location>
        <topology evidence="1">Multi-pass membrane protein</topology>
    </subcellularLocation>
</comment>
<evidence type="ECO:0000256" key="1">
    <source>
        <dbReference type="ARBA" id="ARBA00004651"/>
    </source>
</evidence>
<evidence type="ECO:0000259" key="12">
    <source>
        <dbReference type="Pfam" id="PF21082"/>
    </source>
</evidence>
<dbReference type="eggNOG" id="COG3264">
    <property type="taxonomic scope" value="Bacteria"/>
</dbReference>
<dbReference type="InterPro" id="IPR006685">
    <property type="entry name" value="MscS_channel_2nd"/>
</dbReference>
<reference evidence="14 15" key="2">
    <citation type="submission" date="2011-11" db="EMBL/GenBank/DDBJ databases">
        <authorList>
            <consortium name="US DOE Joint Genome Institute"/>
            <person name="Lucas S."/>
            <person name="Han J."/>
            <person name="Lapidus A."/>
            <person name="Cheng J.-F."/>
            <person name="Goodwin L."/>
            <person name="Pitluck S."/>
            <person name="Peters L."/>
            <person name="Ovchinnikova G."/>
            <person name="Zhang X."/>
            <person name="Detter J.C."/>
            <person name="Han C."/>
            <person name="Tapia R."/>
            <person name="Land M."/>
            <person name="Hauser L."/>
            <person name="Kyrpides N."/>
            <person name="Ivanova N."/>
            <person name="Pagani I."/>
            <person name="Vogl K."/>
            <person name="Liu Z."/>
            <person name="Overmann J."/>
            <person name="Frigaard N.-U."/>
            <person name="Bryant D."/>
            <person name="Woyke T."/>
        </authorList>
    </citation>
    <scope>NUCLEOTIDE SEQUENCE [LARGE SCALE GENOMIC DNA]</scope>
    <source>
        <strain evidence="14 15">970</strain>
    </source>
</reference>
<dbReference type="Gene3D" id="2.30.30.60">
    <property type="match status" value="1"/>
</dbReference>
<dbReference type="PANTHER" id="PTHR30347">
    <property type="entry name" value="POTASSIUM CHANNEL RELATED"/>
    <property type="match status" value="1"/>
</dbReference>
<dbReference type="InterPro" id="IPR025692">
    <property type="entry name" value="MscS_IM_dom1"/>
</dbReference>
<reference evidence="15" key="1">
    <citation type="submission" date="2011-06" db="EMBL/GenBank/DDBJ databases">
        <authorList>
            <consortium name="US DOE Joint Genome Institute (JGI-PGF)"/>
            <person name="Lucas S."/>
            <person name="Han J."/>
            <person name="Lapidus A."/>
            <person name="Cheng J.-F."/>
            <person name="Goodwin L."/>
            <person name="Pitluck S."/>
            <person name="Peters L."/>
            <person name="Land M.L."/>
            <person name="Hauser L."/>
            <person name="Vogl K."/>
            <person name="Liu Z."/>
            <person name="Overmann J."/>
            <person name="Frigaard N.-U."/>
            <person name="Bryant D.A."/>
            <person name="Woyke T.J."/>
        </authorList>
    </citation>
    <scope>NUCLEOTIDE SEQUENCE [LARGE SCALE GENOMIC DNA]</scope>
    <source>
        <strain evidence="15">970</strain>
    </source>
</reference>
<dbReference type="InterPro" id="IPR011066">
    <property type="entry name" value="MscS_channel_C_sf"/>
</dbReference>
<keyword evidence="6 8" id="KW-0472">Membrane</keyword>
<dbReference type="Gene3D" id="1.10.287.1260">
    <property type="match status" value="1"/>
</dbReference>
<feature type="domain" description="Mechanosensitive ion channel MscS C-terminal" evidence="12">
    <location>
        <begin position="1043"/>
        <end position="1125"/>
    </location>
</feature>
<keyword evidence="4 8" id="KW-0812">Transmembrane</keyword>
<feature type="domain" description="Mechanosensitive ion channel MscS porin" evidence="11">
    <location>
        <begin position="70"/>
        <end position="308"/>
    </location>
</feature>
<feature type="transmembrane region" description="Helical" evidence="8">
    <location>
        <begin position="888"/>
        <end position="910"/>
    </location>
</feature>
<evidence type="ECO:0000256" key="3">
    <source>
        <dbReference type="ARBA" id="ARBA00022475"/>
    </source>
</evidence>
<sequence>MTFTQRLIPPATWQTALVRSHPILSLAVLISLLAMLVGLSPVAAQEATEQTGPTTPTIESTLTPDLIESKIKEVQSSSTLEPEAAKRIIEQYRGALSNLEEIKVFESQATNFRKAIAQAPLDSAALREQAAQRLAQESPAKPLAPNATLSQVEQQLAQQLAEIAAVEALLAELDKILDANTKEPARARKRISEANRELDNVNAEITSNDDSLLNPIEAQARRWALETRRDRLRAEILMLDQQLLSVSARSDLNLARRDLAEQALAESRQRRALLENEADRLRHIEASRVESETAEAQRNLADAHPLVRELARENADLSAAISDLTERLDQLDERQSERDASRRQIEEAFRSARQRLEAVGLSRTLGQSLVTQYRQLPDLAALRKASAENADRIAEASLNLVRYRDQLRRDNAWEQRADDAIAKLPAAERSALKQRLRDQVARRNDLLRRLIGIEESYLRGVTELDDNTRALMRIVRDYRDFLSERLLWVRSVVPISQQSFADFPAALAWLTAPAHWQSVAGILQHEAKVSPWLWLGLPAVLVLFWKGPALRRRVRATGEPLRRVSSDKFSYTTKALGLTLLLALPWSLLLALIGMRLEFSTMATPFSMAIGSALAAVGIGFYYLRAFHLLCMRGGIADRHFRWSSHTIRLLRVNFGWAILILPPLGLIAGATVLHPDAAFSGTLGRLALVALILTLAVFTVRLTNPANGVFRPFLLAHPESWFSRLRLLWFGALIAVPVLLAFLALAGYLYTAGILLDYLISELWLILSLVLVHQLVVRWLILTRRSLALRAALDQQATSPTDTAAEPPTEIAKPPNKTVDLAALDEQTRRLINSMILIAGAVGFWLIWSDALPAFGLLDNITLWRYTATVDGMETRVPVTLADLGRLLLIVSIAFIAGRNLPALLEIILLRHTAISSGMRYTIITLTAYSITAAGVLLVFGTLGLSWSQVQWLVAALSVGIGFGLQEIVANFISGLIILFERPIRVGDVVSIGDTTGMVTRIQIRATTIRNWDKQELLVPNKEFITGRLLNWSLTDTINRMTMVVGAEYGCDTRKALALMAEAAAENPRVLEDPAPLVTFDNFGDNSLTLALRYYLGALDCRLSVTSELHQAIDDKFRAAGIGIAFPQRDIHLHANDPIPVSVQQALDPMTPHPPGA</sequence>
<feature type="transmembrane region" description="Helical" evidence="8">
    <location>
        <begin position="728"/>
        <end position="752"/>
    </location>
</feature>
<dbReference type="Pfam" id="PF00924">
    <property type="entry name" value="MS_channel_2nd"/>
    <property type="match status" value="1"/>
</dbReference>
<feature type="transmembrane region" description="Helical" evidence="8">
    <location>
        <begin position="655"/>
        <end position="675"/>
    </location>
</feature>
<evidence type="ECO:0000313" key="14">
    <source>
        <dbReference type="EMBL" id="EIC22932.1"/>
    </source>
</evidence>
<dbReference type="InterPro" id="IPR052702">
    <property type="entry name" value="MscS-like_channel"/>
</dbReference>
<keyword evidence="7" id="KW-0175">Coiled coil</keyword>
<dbReference type="EMBL" id="JH603168">
    <property type="protein sequence ID" value="EIC22932.1"/>
    <property type="molecule type" value="Genomic_DNA"/>
</dbReference>
<dbReference type="HOGENOM" id="CLU_007829_1_1_6"/>
<accession>H8YWV6</accession>
<evidence type="ECO:0000256" key="6">
    <source>
        <dbReference type="ARBA" id="ARBA00023136"/>
    </source>
</evidence>
<dbReference type="STRING" id="631362.Thi970DRAFT_00572"/>
<keyword evidence="15" id="KW-1185">Reference proteome</keyword>
<keyword evidence="3" id="KW-1003">Cell membrane</keyword>
<feature type="transmembrane region" description="Helical" evidence="8">
    <location>
        <begin position="606"/>
        <end position="624"/>
    </location>
</feature>
<evidence type="ECO:0000256" key="4">
    <source>
        <dbReference type="ARBA" id="ARBA00022692"/>
    </source>
</evidence>
<dbReference type="InterPro" id="IPR049142">
    <property type="entry name" value="MS_channel_1st"/>
</dbReference>
<evidence type="ECO:0000256" key="8">
    <source>
        <dbReference type="SAM" id="Phobius"/>
    </source>
</evidence>
<dbReference type="SUPFAM" id="SSF82689">
    <property type="entry name" value="Mechanosensitive channel protein MscS (YggB), C-terminal domain"/>
    <property type="match status" value="1"/>
</dbReference>
<dbReference type="InterPro" id="IPR024393">
    <property type="entry name" value="MscS_porin"/>
</dbReference>
<dbReference type="GO" id="GO:0005886">
    <property type="term" value="C:plasma membrane"/>
    <property type="evidence" value="ECO:0007669"/>
    <property type="project" value="UniProtKB-SubCell"/>
</dbReference>
<dbReference type="OrthoDB" id="9799209at2"/>
<evidence type="ECO:0000259" key="10">
    <source>
        <dbReference type="Pfam" id="PF12794"/>
    </source>
</evidence>
<feature type="transmembrane region" description="Helical" evidence="8">
    <location>
        <begin position="687"/>
        <end position="707"/>
    </location>
</feature>
<dbReference type="Proteomes" id="UP000002964">
    <property type="component" value="Unassembled WGS sequence"/>
</dbReference>
<dbReference type="Gene3D" id="3.30.70.100">
    <property type="match status" value="1"/>
</dbReference>
<dbReference type="Pfam" id="PF21082">
    <property type="entry name" value="MS_channel_3rd"/>
    <property type="match status" value="1"/>
</dbReference>
<dbReference type="Pfam" id="PF12795">
    <property type="entry name" value="MscS_porin"/>
    <property type="match status" value="1"/>
</dbReference>
<feature type="transmembrane region" description="Helical" evidence="8">
    <location>
        <begin position="764"/>
        <end position="782"/>
    </location>
</feature>
<dbReference type="eggNOG" id="COG0419">
    <property type="taxonomic scope" value="Bacteria"/>
</dbReference>